<sequence length="296" mass="33523">LFSIRSHRLVVPFQLSAHCFTPIHQSFAKRQMLADNPIIPLVTFYWSRLLSELMSEAHQISMVQQADPGFLPHSKMLLMEEILRVYRLVNPACTAPQSISTTNIQKDTKITSSPTPAVDPQELSQTLIENMNRALNCITNSKHSSAPMTLNEETHQHAYTLNEKVFIPRSHGRKIKGSKCNFIGRIIGPAGMSVKQLESDTGCHILIRGRGSVKDPRKEQRLRGQPGWDHLEEPLHVLVTAVDHNHIVCQQKLRQGVESVRHLLTPAHDDYKRCQLMQLAIINGTYRQAQETTAHE</sequence>
<dbReference type="Proteomes" id="UP000025227">
    <property type="component" value="Unplaced"/>
</dbReference>
<evidence type="ECO:0000313" key="4">
    <source>
        <dbReference type="Proteomes" id="UP000025227"/>
    </source>
</evidence>
<dbReference type="GO" id="GO:0005634">
    <property type="term" value="C:nucleus"/>
    <property type="evidence" value="ECO:0007669"/>
    <property type="project" value="TreeGrafter"/>
</dbReference>
<dbReference type="Gene3D" id="3.30.1370.10">
    <property type="entry name" value="K Homology domain, type 1"/>
    <property type="match status" value="1"/>
</dbReference>
<dbReference type="InterPro" id="IPR036612">
    <property type="entry name" value="KH_dom_type_1_sf"/>
</dbReference>
<proteinExistence type="predicted"/>
<organism evidence="4 5">
    <name type="scientific">Haemonchus contortus</name>
    <name type="common">Barber pole worm</name>
    <dbReference type="NCBI Taxonomy" id="6289"/>
    <lineage>
        <taxon>Eukaryota</taxon>
        <taxon>Metazoa</taxon>
        <taxon>Ecdysozoa</taxon>
        <taxon>Nematoda</taxon>
        <taxon>Chromadorea</taxon>
        <taxon>Rhabditida</taxon>
        <taxon>Rhabditina</taxon>
        <taxon>Rhabditomorpha</taxon>
        <taxon>Strongyloidea</taxon>
        <taxon>Trichostrongylidae</taxon>
        <taxon>Haemonchus</taxon>
    </lineage>
</organism>
<evidence type="ECO:0000256" key="2">
    <source>
        <dbReference type="PROSITE-ProRule" id="PRU00117"/>
    </source>
</evidence>
<dbReference type="InterPro" id="IPR055256">
    <property type="entry name" value="KH_1_KHDC4/BBP-like"/>
</dbReference>
<protein>
    <submittedName>
        <fullName evidence="5">KH domain-containing protein</fullName>
    </submittedName>
</protein>
<dbReference type="SUPFAM" id="SSF54791">
    <property type="entry name" value="Eukaryotic type KH-domain (KH-domain type I)"/>
    <property type="match status" value="1"/>
</dbReference>
<name>A0A7I4Y8W0_HAECO</name>
<dbReference type="WBParaSite" id="HCON_00066940-00002">
    <property type="protein sequence ID" value="HCON_00066940-00002"/>
    <property type="gene ID" value="HCON_00066940"/>
</dbReference>
<feature type="domain" description="K Homology" evidence="3">
    <location>
        <begin position="159"/>
        <end position="258"/>
    </location>
</feature>
<dbReference type="GO" id="GO:0003729">
    <property type="term" value="F:mRNA binding"/>
    <property type="evidence" value="ECO:0007669"/>
    <property type="project" value="TreeGrafter"/>
</dbReference>
<dbReference type="SMART" id="SM00322">
    <property type="entry name" value="KH"/>
    <property type="match status" value="1"/>
</dbReference>
<dbReference type="PANTHER" id="PTHR11208:SF147">
    <property type="entry name" value="RNA-BINDING PROTEIN ASD-2"/>
    <property type="match status" value="1"/>
</dbReference>
<keyword evidence="1 2" id="KW-0694">RNA-binding</keyword>
<reference evidence="5" key="1">
    <citation type="submission" date="2020-12" db="UniProtKB">
        <authorList>
            <consortium name="WormBaseParasite"/>
        </authorList>
    </citation>
    <scope>IDENTIFICATION</scope>
    <source>
        <strain evidence="5">MHco3</strain>
    </source>
</reference>
<accession>A0A7I4Y8W0</accession>
<dbReference type="OrthoDB" id="6777263at2759"/>
<keyword evidence="4" id="KW-1185">Reference proteome</keyword>
<dbReference type="InterPro" id="IPR004087">
    <property type="entry name" value="KH_dom"/>
</dbReference>
<dbReference type="InterPro" id="IPR045071">
    <property type="entry name" value="BBP-like"/>
</dbReference>
<dbReference type="AlphaFoldDB" id="A0A7I4Y8W0"/>
<evidence type="ECO:0000313" key="5">
    <source>
        <dbReference type="WBParaSite" id="HCON_00066940-00002"/>
    </source>
</evidence>
<dbReference type="Pfam" id="PF22675">
    <property type="entry name" value="KH-I_KHDC4-BBP"/>
    <property type="match status" value="1"/>
</dbReference>
<evidence type="ECO:0000259" key="3">
    <source>
        <dbReference type="SMART" id="SM00322"/>
    </source>
</evidence>
<evidence type="ECO:0000256" key="1">
    <source>
        <dbReference type="ARBA" id="ARBA00022884"/>
    </source>
</evidence>
<dbReference type="PANTHER" id="PTHR11208">
    <property type="entry name" value="RNA-BINDING PROTEIN RELATED"/>
    <property type="match status" value="1"/>
</dbReference>
<dbReference type="GO" id="GO:0048024">
    <property type="term" value="P:regulation of mRNA splicing, via spliceosome"/>
    <property type="evidence" value="ECO:0007669"/>
    <property type="project" value="TreeGrafter"/>
</dbReference>
<dbReference type="PROSITE" id="PS50084">
    <property type="entry name" value="KH_TYPE_1"/>
    <property type="match status" value="1"/>
</dbReference>